<keyword evidence="3" id="KW-1185">Reference proteome</keyword>
<feature type="signal peptide" evidence="1">
    <location>
        <begin position="1"/>
        <end position="23"/>
    </location>
</feature>
<dbReference type="Proteomes" id="UP001201262">
    <property type="component" value="Unassembled WGS sequence"/>
</dbReference>
<dbReference type="RefSeq" id="XP_046067860.1">
    <property type="nucleotide sequence ID" value="XM_046214413.1"/>
</dbReference>
<feature type="chain" id="PRO_5042217477" evidence="1">
    <location>
        <begin position="24"/>
        <end position="117"/>
    </location>
</feature>
<proteinExistence type="predicted"/>
<sequence>MACFPALLAWLHWMMSWVSPSSTEPASICCKDRETATQMISRQLYGEPPIHSERIKVVKHIAFTNGPLKAKEATKIEVRLERVDGSTHVKTLSYDDIRKMEGGKEALEKLKHSGIQI</sequence>
<evidence type="ECO:0000313" key="3">
    <source>
        <dbReference type="Proteomes" id="UP001201262"/>
    </source>
</evidence>
<protein>
    <submittedName>
        <fullName evidence="2">Uncharacterized protein</fullName>
    </submittedName>
</protein>
<dbReference type="AlphaFoldDB" id="A0AAD4KGJ0"/>
<organism evidence="2 3">
    <name type="scientific">Talaromyces proteolyticus</name>
    <dbReference type="NCBI Taxonomy" id="1131652"/>
    <lineage>
        <taxon>Eukaryota</taxon>
        <taxon>Fungi</taxon>
        <taxon>Dikarya</taxon>
        <taxon>Ascomycota</taxon>
        <taxon>Pezizomycotina</taxon>
        <taxon>Eurotiomycetes</taxon>
        <taxon>Eurotiomycetidae</taxon>
        <taxon>Eurotiales</taxon>
        <taxon>Trichocomaceae</taxon>
        <taxon>Talaromyces</taxon>
        <taxon>Talaromyces sect. Bacilispori</taxon>
    </lineage>
</organism>
<dbReference type="GeneID" id="70244700"/>
<dbReference type="EMBL" id="JAJTJA010000011">
    <property type="protein sequence ID" value="KAH8691863.1"/>
    <property type="molecule type" value="Genomic_DNA"/>
</dbReference>
<keyword evidence="1" id="KW-0732">Signal</keyword>
<evidence type="ECO:0000256" key="1">
    <source>
        <dbReference type="SAM" id="SignalP"/>
    </source>
</evidence>
<reference evidence="2" key="1">
    <citation type="submission" date="2021-12" db="EMBL/GenBank/DDBJ databases">
        <title>Convergent genome expansion in fungi linked to evolution of root-endophyte symbiosis.</title>
        <authorList>
            <consortium name="DOE Joint Genome Institute"/>
            <person name="Ke Y.-H."/>
            <person name="Bonito G."/>
            <person name="Liao H.-L."/>
            <person name="Looney B."/>
            <person name="Rojas-Flechas A."/>
            <person name="Nash J."/>
            <person name="Hameed K."/>
            <person name="Schadt C."/>
            <person name="Martin F."/>
            <person name="Crous P.W."/>
            <person name="Miettinen O."/>
            <person name="Magnuson J.K."/>
            <person name="Labbe J."/>
            <person name="Jacobson D."/>
            <person name="Doktycz M.J."/>
            <person name="Veneault-Fourrey C."/>
            <person name="Kuo A."/>
            <person name="Mondo S."/>
            <person name="Calhoun S."/>
            <person name="Riley R."/>
            <person name="Ohm R."/>
            <person name="LaButti K."/>
            <person name="Andreopoulos B."/>
            <person name="Pangilinan J."/>
            <person name="Nolan M."/>
            <person name="Tritt A."/>
            <person name="Clum A."/>
            <person name="Lipzen A."/>
            <person name="Daum C."/>
            <person name="Barry K."/>
            <person name="Grigoriev I.V."/>
            <person name="Vilgalys R."/>
        </authorList>
    </citation>
    <scope>NUCLEOTIDE SEQUENCE</scope>
    <source>
        <strain evidence="2">PMI_201</strain>
    </source>
</reference>
<name>A0AAD4KGJ0_9EURO</name>
<gene>
    <name evidence="2" type="ORF">BGW36DRAFT_362894</name>
</gene>
<accession>A0AAD4KGJ0</accession>
<evidence type="ECO:0000313" key="2">
    <source>
        <dbReference type="EMBL" id="KAH8691863.1"/>
    </source>
</evidence>
<comment type="caution">
    <text evidence="2">The sequence shown here is derived from an EMBL/GenBank/DDBJ whole genome shotgun (WGS) entry which is preliminary data.</text>
</comment>